<gene>
    <name evidence="1" type="ORF">HMPREF9087_2754</name>
</gene>
<dbReference type="Proteomes" id="UP000004835">
    <property type="component" value="Unassembled WGS sequence"/>
</dbReference>
<organism evidence="1 2">
    <name type="scientific">Enterococcus casseliflavus ATCC 12755</name>
    <dbReference type="NCBI Taxonomy" id="888066"/>
    <lineage>
        <taxon>Bacteria</taxon>
        <taxon>Bacillati</taxon>
        <taxon>Bacillota</taxon>
        <taxon>Bacilli</taxon>
        <taxon>Lactobacillales</taxon>
        <taxon>Enterococcaceae</taxon>
        <taxon>Enterococcus</taxon>
    </lineage>
</organism>
<reference evidence="1 2" key="1">
    <citation type="submission" date="2011-01" db="EMBL/GenBank/DDBJ databases">
        <authorList>
            <person name="Muzny D."/>
            <person name="Qin X."/>
            <person name="Deng J."/>
            <person name="Jiang H."/>
            <person name="Liu Y."/>
            <person name="Qu J."/>
            <person name="Song X.-Z."/>
            <person name="Zhang L."/>
            <person name="Thornton R."/>
            <person name="Coyle M."/>
            <person name="Francisco L."/>
            <person name="Jackson L."/>
            <person name="Javaid M."/>
            <person name="Korchina V."/>
            <person name="Kovar C."/>
            <person name="Mata R."/>
            <person name="Mathew T."/>
            <person name="Ngo R."/>
            <person name="Nguyen L."/>
            <person name="Nguyen N."/>
            <person name="Okwuonu G."/>
            <person name="Ongeri F."/>
            <person name="Pham C."/>
            <person name="Simmons D."/>
            <person name="Wilczek-Boney K."/>
            <person name="Hale W."/>
            <person name="Jakkamsetti A."/>
            <person name="Pham P."/>
            <person name="Ruth R."/>
            <person name="San Lucas F."/>
            <person name="Warren J."/>
            <person name="Zhang J."/>
            <person name="Zhao Z."/>
            <person name="Zhou C."/>
            <person name="Zhu D."/>
            <person name="Lee S."/>
            <person name="Bess C."/>
            <person name="Blankenburg K."/>
            <person name="Forbes L."/>
            <person name="Fu Q."/>
            <person name="Gubbala S."/>
            <person name="Hirani K."/>
            <person name="Jayaseelan J.C."/>
            <person name="Lara F."/>
            <person name="Munidasa M."/>
            <person name="Palculict T."/>
            <person name="Patil S."/>
            <person name="Pu L.-L."/>
            <person name="Saada N."/>
            <person name="Tang L."/>
            <person name="Weissenberger G."/>
            <person name="Zhu Y."/>
            <person name="Hemphill L."/>
            <person name="Shang Y."/>
            <person name="Youmans B."/>
            <person name="Ayvaz T."/>
            <person name="Ross M."/>
            <person name="Santibanez J."/>
            <person name="Aqrawi P."/>
            <person name="Gross S."/>
            <person name="Joshi V."/>
            <person name="Fowler G."/>
            <person name="Nazareth L."/>
            <person name="Reid J."/>
            <person name="Worley K."/>
            <person name="Petrosino J."/>
            <person name="Highlander S."/>
            <person name="Gibbs R."/>
        </authorList>
    </citation>
    <scope>NUCLEOTIDE SEQUENCE [LARGE SCALE GENOMIC DNA]</scope>
    <source>
        <strain evidence="1 2">ATCC 12755</strain>
    </source>
</reference>
<dbReference type="AlphaFoldDB" id="F0EMN5"/>
<accession>F0EMN5</accession>
<sequence length="71" mass="8576">MVKQKDNFLFLKRSKINGIRLFNILIKLDKQVEIELVFYLKIETLLRKFLGWKLFDFSCFGPFYISRNAVK</sequence>
<dbReference type="HOGENOM" id="CLU_2733659_0_0_9"/>
<name>F0EMN5_ENTCA</name>
<evidence type="ECO:0000313" key="2">
    <source>
        <dbReference type="Proteomes" id="UP000004835"/>
    </source>
</evidence>
<dbReference type="EMBL" id="AEWT01000026">
    <property type="protein sequence ID" value="EGC68765.1"/>
    <property type="molecule type" value="Genomic_DNA"/>
</dbReference>
<comment type="caution">
    <text evidence="1">The sequence shown here is derived from an EMBL/GenBank/DDBJ whole genome shotgun (WGS) entry which is preliminary data.</text>
</comment>
<proteinExistence type="predicted"/>
<evidence type="ECO:0000313" key="1">
    <source>
        <dbReference type="EMBL" id="EGC68765.1"/>
    </source>
</evidence>
<protein>
    <submittedName>
        <fullName evidence="1">Uncharacterized protein</fullName>
    </submittedName>
</protein>